<accession>A0A0G0RZ14</accession>
<dbReference type="AlphaFoldDB" id="A0A0G0RZ14"/>
<evidence type="ECO:0000313" key="2">
    <source>
        <dbReference type="EMBL" id="KKR55206.1"/>
    </source>
</evidence>
<gene>
    <name evidence="2" type="ORF">UT92_C0007G0001</name>
</gene>
<keyword evidence="1" id="KW-0472">Membrane</keyword>
<protein>
    <submittedName>
        <fullName evidence="2">Uncharacterized protein</fullName>
    </submittedName>
</protein>
<name>A0A0G0RZ14_9BACT</name>
<keyword evidence="1" id="KW-1133">Transmembrane helix</keyword>
<keyword evidence="1" id="KW-0812">Transmembrane</keyword>
<feature type="non-terminal residue" evidence="2">
    <location>
        <position position="1"/>
    </location>
</feature>
<proteinExistence type="predicted"/>
<reference evidence="2 3" key="1">
    <citation type="journal article" date="2015" name="Nature">
        <title>rRNA introns, odd ribosomes, and small enigmatic genomes across a large radiation of phyla.</title>
        <authorList>
            <person name="Brown C.T."/>
            <person name="Hug L.A."/>
            <person name="Thomas B.C."/>
            <person name="Sharon I."/>
            <person name="Castelle C.J."/>
            <person name="Singh A."/>
            <person name="Wilkins M.J."/>
            <person name="Williams K.H."/>
            <person name="Banfield J.F."/>
        </authorList>
    </citation>
    <scope>NUCLEOTIDE SEQUENCE [LARGE SCALE GENOMIC DNA]</scope>
</reference>
<dbReference type="EMBL" id="LBYQ01000007">
    <property type="protein sequence ID" value="KKR55206.1"/>
    <property type="molecule type" value="Genomic_DNA"/>
</dbReference>
<dbReference type="Proteomes" id="UP000034489">
    <property type="component" value="Unassembled WGS sequence"/>
</dbReference>
<sequence>LGFIFFFAGTVPSAIILYYFGKSQVTFFITALRLVVFAALLYFLVPKMQAVGAAVSYSLAEGVTFLLLAIYSLWRLK</sequence>
<comment type="caution">
    <text evidence="2">The sequence shown here is derived from an EMBL/GenBank/DDBJ whole genome shotgun (WGS) entry which is preliminary data.</text>
</comment>
<feature type="transmembrane region" description="Helical" evidence="1">
    <location>
        <begin position="51"/>
        <end position="74"/>
    </location>
</feature>
<feature type="transmembrane region" description="Helical" evidence="1">
    <location>
        <begin position="25"/>
        <end position="45"/>
    </location>
</feature>
<evidence type="ECO:0000313" key="3">
    <source>
        <dbReference type="Proteomes" id="UP000034489"/>
    </source>
</evidence>
<organism evidence="2 3">
    <name type="scientific">Candidatus Curtissbacteria bacterium GW2011_GWA1_40_24</name>
    <dbReference type="NCBI Taxonomy" id="1618406"/>
    <lineage>
        <taxon>Bacteria</taxon>
        <taxon>Candidatus Curtissiibacteriota</taxon>
    </lineage>
</organism>
<evidence type="ECO:0000256" key="1">
    <source>
        <dbReference type="SAM" id="Phobius"/>
    </source>
</evidence>